<dbReference type="EMBL" id="JBJUIK010000001">
    <property type="protein sequence ID" value="KAL3537718.1"/>
    <property type="molecule type" value="Genomic_DNA"/>
</dbReference>
<comment type="caution">
    <text evidence="1">The sequence shown here is derived from an EMBL/GenBank/DDBJ whole genome shotgun (WGS) entry which is preliminary data.</text>
</comment>
<evidence type="ECO:0000313" key="1">
    <source>
        <dbReference type="EMBL" id="KAL3537718.1"/>
    </source>
</evidence>
<protein>
    <submittedName>
        <fullName evidence="1">Uncharacterized protein</fullName>
    </submittedName>
</protein>
<reference evidence="1 2" key="1">
    <citation type="submission" date="2024-11" db="EMBL/GenBank/DDBJ databases">
        <title>A near-complete genome assembly of Cinchona calisaya.</title>
        <authorList>
            <person name="Lian D.C."/>
            <person name="Zhao X.W."/>
            <person name="Wei L."/>
        </authorList>
    </citation>
    <scope>NUCLEOTIDE SEQUENCE [LARGE SCALE GENOMIC DNA]</scope>
    <source>
        <tissue evidence="1">Nenye</tissue>
    </source>
</reference>
<gene>
    <name evidence="1" type="ORF">ACH5RR_001084</name>
</gene>
<accession>A0ABD3B327</accession>
<evidence type="ECO:0000313" key="2">
    <source>
        <dbReference type="Proteomes" id="UP001630127"/>
    </source>
</evidence>
<name>A0ABD3B327_9GENT</name>
<dbReference type="AlphaFoldDB" id="A0ABD3B327"/>
<proteinExistence type="predicted"/>
<sequence length="123" mass="13753">MSLEATESQVPAKDELQSTVNHSSFNPSCSGLNILEKSLIPMHPTYPIPIHTLALETSRGLAPQTPPNSSAAHGPFLKMITYSDDVTHLIHSRLSCRSHFMVFLWRIYRKFPQIDDSILEPPA</sequence>
<organism evidence="1 2">
    <name type="scientific">Cinchona calisaya</name>
    <dbReference type="NCBI Taxonomy" id="153742"/>
    <lineage>
        <taxon>Eukaryota</taxon>
        <taxon>Viridiplantae</taxon>
        <taxon>Streptophyta</taxon>
        <taxon>Embryophyta</taxon>
        <taxon>Tracheophyta</taxon>
        <taxon>Spermatophyta</taxon>
        <taxon>Magnoliopsida</taxon>
        <taxon>eudicotyledons</taxon>
        <taxon>Gunneridae</taxon>
        <taxon>Pentapetalae</taxon>
        <taxon>asterids</taxon>
        <taxon>lamiids</taxon>
        <taxon>Gentianales</taxon>
        <taxon>Rubiaceae</taxon>
        <taxon>Cinchonoideae</taxon>
        <taxon>Cinchoneae</taxon>
        <taxon>Cinchona</taxon>
    </lineage>
</organism>
<keyword evidence="2" id="KW-1185">Reference proteome</keyword>
<dbReference type="Proteomes" id="UP001630127">
    <property type="component" value="Unassembled WGS sequence"/>
</dbReference>